<dbReference type="Gene3D" id="3.40.50.300">
    <property type="entry name" value="P-loop containing nucleotide triphosphate hydrolases"/>
    <property type="match status" value="1"/>
</dbReference>
<keyword evidence="6" id="KW-0934">Plastid</keyword>
<dbReference type="InterPro" id="IPR051120">
    <property type="entry name" value="ABC_AA/LPS_Transport"/>
</dbReference>
<evidence type="ECO:0000256" key="1">
    <source>
        <dbReference type="ARBA" id="ARBA00014334"/>
    </source>
</evidence>
<dbReference type="EMBL" id="AF022186">
    <property type="protein sequence ID" value="AAF12955.1"/>
    <property type="molecule type" value="Genomic_DNA"/>
</dbReference>
<evidence type="ECO:0000256" key="2">
    <source>
        <dbReference type="ARBA" id="ARBA00022448"/>
    </source>
</evidence>
<dbReference type="InterPro" id="IPR003439">
    <property type="entry name" value="ABC_transporter-like_ATP-bd"/>
</dbReference>
<dbReference type="InterPro" id="IPR017871">
    <property type="entry name" value="ABC_transporter-like_CS"/>
</dbReference>
<sequence>MNMRLFAYDINKKIATRQILDGVTLSLKQGEIIGLLGPNGSGKSSLFSIMAGIEKPSSGAIYINHCDITKYEISERSGLGISYLPQESILLINLSVAQNLLAAMEGRKFSYAEKLKKIKYVLDLFKISSLANNLCSSLSGGEKRKVEIAKSVVNNPFFLFLDEPFSGVDPMSISEIRRLIQTLSLSNLGIVITDHNVSEVLQTIQRGYILFSGKLLANGSRHELFANEEVRKKYLGYDYDTHNI</sequence>
<evidence type="ECO:0000313" key="6">
    <source>
        <dbReference type="EMBL" id="AAF12955.1"/>
    </source>
</evidence>
<dbReference type="GeneID" id="800141"/>
<dbReference type="AlphaFoldDB" id="Q9TLX9"/>
<dbReference type="SMART" id="SM00382">
    <property type="entry name" value="AAA"/>
    <property type="match status" value="1"/>
</dbReference>
<dbReference type="SUPFAM" id="SSF52540">
    <property type="entry name" value="P-loop containing nucleoside triphosphate hydrolases"/>
    <property type="match status" value="1"/>
</dbReference>
<dbReference type="GO" id="GO:0016887">
    <property type="term" value="F:ATP hydrolysis activity"/>
    <property type="evidence" value="ECO:0007669"/>
    <property type="project" value="InterPro"/>
</dbReference>
<accession>Q9TLX9</accession>
<name>Q9TLX9_CYACA</name>
<evidence type="ECO:0000256" key="3">
    <source>
        <dbReference type="ARBA" id="ARBA00022741"/>
    </source>
</evidence>
<dbReference type="InterPro" id="IPR003593">
    <property type="entry name" value="AAA+_ATPase"/>
</dbReference>
<reference evidence="6" key="1">
    <citation type="submission" date="1999-11" db="EMBL/GenBank/DDBJ databases">
        <authorList>
            <person name="Gloeckner G."/>
            <person name="Rosenthal A."/>
            <person name="Valentin K."/>
        </authorList>
    </citation>
    <scope>NUCLEOTIDE SEQUENCE</scope>
    <source>
        <strain evidence="6">RK1</strain>
    </source>
</reference>
<keyword evidence="6" id="KW-0150">Chloroplast</keyword>
<evidence type="ECO:0000256" key="4">
    <source>
        <dbReference type="ARBA" id="ARBA00022840"/>
    </source>
</evidence>
<organism evidence="6">
    <name type="scientific">Cyanidium caldarium</name>
    <name type="common">Red alga</name>
    <dbReference type="NCBI Taxonomy" id="2771"/>
    <lineage>
        <taxon>Eukaryota</taxon>
        <taxon>Rhodophyta</taxon>
        <taxon>Bangiophyceae</taxon>
        <taxon>Cyanidiales</taxon>
        <taxon>Cyanidiaceae</taxon>
        <taxon>Cyanidium</taxon>
    </lineage>
</organism>
<dbReference type="PROSITE" id="PS50893">
    <property type="entry name" value="ABC_TRANSPORTER_2"/>
    <property type="match status" value="1"/>
</dbReference>
<proteinExistence type="predicted"/>
<dbReference type="CDD" id="cd03218">
    <property type="entry name" value="ABC_YhbG"/>
    <property type="match status" value="1"/>
</dbReference>
<dbReference type="GO" id="GO:0005524">
    <property type="term" value="F:ATP binding"/>
    <property type="evidence" value="ECO:0007669"/>
    <property type="project" value="UniProtKB-KW"/>
</dbReference>
<dbReference type="GO" id="GO:0055085">
    <property type="term" value="P:transmembrane transport"/>
    <property type="evidence" value="ECO:0007669"/>
    <property type="project" value="InterPro"/>
</dbReference>
<geneLocation type="chloroplast" evidence="6"/>
<keyword evidence="2" id="KW-0813">Transport</keyword>
<dbReference type="Pfam" id="PF00005">
    <property type="entry name" value="ABC_tran"/>
    <property type="match status" value="1"/>
</dbReference>
<dbReference type="GO" id="GO:0043190">
    <property type="term" value="C:ATP-binding cassette (ABC) transporter complex"/>
    <property type="evidence" value="ECO:0007669"/>
    <property type="project" value="InterPro"/>
</dbReference>
<dbReference type="InterPro" id="IPR030921">
    <property type="entry name" value="LPS_export_LptB"/>
</dbReference>
<dbReference type="PANTHER" id="PTHR45772:SF10">
    <property type="entry name" value="LIPOPOLYSACCHARIDE EXPORT SYSTEM ATP-BINDING PROTEIN LPTB"/>
    <property type="match status" value="1"/>
</dbReference>
<protein>
    <recommendedName>
        <fullName evidence="1">Probable ATP-dependent transporter ycf16</fullName>
    </recommendedName>
</protein>
<feature type="domain" description="ABC transporter" evidence="5">
    <location>
        <begin position="5"/>
        <end position="237"/>
    </location>
</feature>
<keyword evidence="3" id="KW-0547">Nucleotide-binding</keyword>
<dbReference type="PROSITE" id="PS00211">
    <property type="entry name" value="ABC_TRANSPORTER_1"/>
    <property type="match status" value="1"/>
</dbReference>
<evidence type="ECO:0000259" key="5">
    <source>
        <dbReference type="PROSITE" id="PS50893"/>
    </source>
</evidence>
<dbReference type="InterPro" id="IPR027417">
    <property type="entry name" value="P-loop_NTPase"/>
</dbReference>
<dbReference type="PANTHER" id="PTHR45772">
    <property type="entry name" value="CONSERVED COMPONENT OF ABC TRANSPORTER FOR NATURAL AMINO ACIDS-RELATED"/>
    <property type="match status" value="1"/>
</dbReference>
<reference evidence="6" key="2">
    <citation type="journal article" date="2000" name="J. Mol. Evol.">
        <title>The structure and gene repertoire of an ancient red algal plastid genome.</title>
        <authorList>
            <person name="Glockner G."/>
            <person name="Rosenthal A."/>
            <person name="Valentin K."/>
        </authorList>
    </citation>
    <scope>NUCLEOTIDE SEQUENCE</scope>
    <source>
        <strain evidence="6">RK1</strain>
    </source>
</reference>
<gene>
    <name evidence="6" type="primary">ycf85</name>
</gene>
<keyword evidence="4" id="KW-0067">ATP-binding</keyword>
<dbReference type="NCBIfam" id="TIGR04406">
    <property type="entry name" value="LPS_export_lptB"/>
    <property type="match status" value="1"/>
</dbReference>
<dbReference type="RefSeq" id="NP_045139.1">
    <property type="nucleotide sequence ID" value="NC_001840.1"/>
</dbReference>